<protein>
    <submittedName>
        <fullName evidence="2">Uncharacterized protein</fullName>
    </submittedName>
</protein>
<name>A0A1G6EY38_9BACT</name>
<dbReference type="RefSeq" id="WP_092124008.1">
    <property type="nucleotide sequence ID" value="NZ_FMXO01000032.1"/>
</dbReference>
<feature type="transmembrane region" description="Helical" evidence="1">
    <location>
        <begin position="103"/>
        <end position="124"/>
    </location>
</feature>
<feature type="transmembrane region" description="Helical" evidence="1">
    <location>
        <begin position="73"/>
        <end position="91"/>
    </location>
</feature>
<keyword evidence="1" id="KW-1133">Transmembrane helix</keyword>
<evidence type="ECO:0000313" key="2">
    <source>
        <dbReference type="EMBL" id="SDB62212.1"/>
    </source>
</evidence>
<dbReference type="AlphaFoldDB" id="A0A1G6EY38"/>
<dbReference type="EMBL" id="FMXO01000032">
    <property type="protein sequence ID" value="SDB62212.1"/>
    <property type="molecule type" value="Genomic_DNA"/>
</dbReference>
<dbReference type="OrthoDB" id="5787206at2"/>
<evidence type="ECO:0000256" key="1">
    <source>
        <dbReference type="SAM" id="Phobius"/>
    </source>
</evidence>
<reference evidence="2 3" key="1">
    <citation type="submission" date="2016-10" db="EMBL/GenBank/DDBJ databases">
        <authorList>
            <person name="de Groot N.N."/>
        </authorList>
    </citation>
    <scope>NUCLEOTIDE SEQUENCE [LARGE SCALE GENOMIC DNA]</scope>
    <source>
        <strain evidence="2 3">ASO4-2</strain>
    </source>
</reference>
<evidence type="ECO:0000313" key="3">
    <source>
        <dbReference type="Proteomes" id="UP000198771"/>
    </source>
</evidence>
<keyword evidence="1" id="KW-0812">Transmembrane</keyword>
<keyword evidence="3" id="KW-1185">Reference proteome</keyword>
<dbReference type="STRING" id="617002.SAMN05660653_03265"/>
<accession>A0A1G6EY38</accession>
<proteinExistence type="predicted"/>
<organism evidence="2 3">
    <name type="scientific">Desulfonatronum thiosulfatophilum</name>
    <dbReference type="NCBI Taxonomy" id="617002"/>
    <lineage>
        <taxon>Bacteria</taxon>
        <taxon>Pseudomonadati</taxon>
        <taxon>Thermodesulfobacteriota</taxon>
        <taxon>Desulfovibrionia</taxon>
        <taxon>Desulfovibrionales</taxon>
        <taxon>Desulfonatronaceae</taxon>
        <taxon>Desulfonatronum</taxon>
    </lineage>
</organism>
<keyword evidence="1" id="KW-0472">Membrane</keyword>
<dbReference type="Proteomes" id="UP000198771">
    <property type="component" value="Unassembled WGS sequence"/>
</dbReference>
<sequence>MSVLITAYPSWAIFPLSLTWIGSLKNASRQPKYSQLSGLGRPELPRRDYLESPSSCWVYFFSPFPWDISDPRHLIGLADGLLYMALAALLWRNRKIIWADPVARTVLVLLSLVLVYGVAVGNFGTGLRHRSKLWPG</sequence>
<gene>
    <name evidence="2" type="ORF">SAMN05660653_03265</name>
</gene>